<gene>
    <name evidence="6" type="ORF">CGI_10017176</name>
</gene>
<dbReference type="InParanoid" id="K1RBC7"/>
<sequence length="273" mass="32398">MDEGLLEGEANLKSCLEDWSDLNKEFTQLEATHDRYKKVLEDLWDIQKKCVTGIAHHRYRMKQITEKMTKIKENSKPETDEALKRLRSEMQQRKSQFREMEELYLSIILGSVSVSLLNKEDKFAYKYNYETFKATNQGLVGHSSLYIHGFLYIVQFFYQKGALYRLRALGQRHEMDITVEGFMSWMWKGISFLLPFLFAGYFFQLYNAYVLYRLSQDPQCKEWQVSFLAIIHLILSVGNITTTLKVVVDKLRTDRRQQLTTKYRFNSHEKKDS</sequence>
<protein>
    <recommendedName>
        <fullName evidence="7">Transmembrane protein 120B</fullName>
    </recommendedName>
</protein>
<keyword evidence="3" id="KW-0812">Transmembrane</keyword>
<evidence type="ECO:0000256" key="5">
    <source>
        <dbReference type="ARBA" id="ARBA00023136"/>
    </source>
</evidence>
<dbReference type="FunCoup" id="K1RBC7">
    <property type="interactions" value="121"/>
</dbReference>
<comment type="similarity">
    <text evidence="2">Belongs to the TMEM120 family.</text>
</comment>
<evidence type="ECO:0008006" key="7">
    <source>
        <dbReference type="Google" id="ProtNLM"/>
    </source>
</evidence>
<dbReference type="HOGENOM" id="CLU_048749_1_1_1"/>
<dbReference type="InterPro" id="IPR012926">
    <property type="entry name" value="TMEM120A/B"/>
</dbReference>
<evidence type="ECO:0000256" key="2">
    <source>
        <dbReference type="ARBA" id="ARBA00009700"/>
    </source>
</evidence>
<evidence type="ECO:0000313" key="6">
    <source>
        <dbReference type="EMBL" id="EKC31401.1"/>
    </source>
</evidence>
<organism evidence="6">
    <name type="scientific">Magallana gigas</name>
    <name type="common">Pacific oyster</name>
    <name type="synonym">Crassostrea gigas</name>
    <dbReference type="NCBI Taxonomy" id="29159"/>
    <lineage>
        <taxon>Eukaryota</taxon>
        <taxon>Metazoa</taxon>
        <taxon>Spiralia</taxon>
        <taxon>Lophotrochozoa</taxon>
        <taxon>Mollusca</taxon>
        <taxon>Bivalvia</taxon>
        <taxon>Autobranchia</taxon>
        <taxon>Pteriomorphia</taxon>
        <taxon>Ostreida</taxon>
        <taxon>Ostreoidea</taxon>
        <taxon>Ostreidae</taxon>
        <taxon>Magallana</taxon>
    </lineage>
</organism>
<keyword evidence="5" id="KW-0472">Membrane</keyword>
<keyword evidence="4" id="KW-1133">Transmembrane helix</keyword>
<dbReference type="PANTHER" id="PTHR21433">
    <property type="entry name" value="TRANSMEMBRANE PROTEIN INDUCED BY TUMOR NECROSIS FACTOR ALPHA"/>
    <property type="match status" value="1"/>
</dbReference>
<dbReference type="EMBL" id="JH818403">
    <property type="protein sequence ID" value="EKC31401.1"/>
    <property type="molecule type" value="Genomic_DNA"/>
</dbReference>
<evidence type="ECO:0000256" key="3">
    <source>
        <dbReference type="ARBA" id="ARBA00022692"/>
    </source>
</evidence>
<dbReference type="PANTHER" id="PTHR21433:SF0">
    <property type="entry name" value="TRANSMEMBRANE PROTEIN 120 HOMOLOG"/>
    <property type="match status" value="1"/>
</dbReference>
<dbReference type="Pfam" id="PF07851">
    <property type="entry name" value="TMEM120A-B"/>
    <property type="match status" value="2"/>
</dbReference>
<evidence type="ECO:0000256" key="1">
    <source>
        <dbReference type="ARBA" id="ARBA00004141"/>
    </source>
</evidence>
<comment type="subcellular location">
    <subcellularLocation>
        <location evidence="1">Membrane</location>
        <topology evidence="1">Multi-pass membrane protein</topology>
    </subcellularLocation>
</comment>
<dbReference type="GO" id="GO:0016020">
    <property type="term" value="C:membrane"/>
    <property type="evidence" value="ECO:0007669"/>
    <property type="project" value="UniProtKB-SubCell"/>
</dbReference>
<reference evidence="6" key="1">
    <citation type="journal article" date="2012" name="Nature">
        <title>The oyster genome reveals stress adaptation and complexity of shell formation.</title>
        <authorList>
            <person name="Zhang G."/>
            <person name="Fang X."/>
            <person name="Guo X."/>
            <person name="Li L."/>
            <person name="Luo R."/>
            <person name="Xu F."/>
            <person name="Yang P."/>
            <person name="Zhang L."/>
            <person name="Wang X."/>
            <person name="Qi H."/>
            <person name="Xiong Z."/>
            <person name="Que H."/>
            <person name="Xie Y."/>
            <person name="Holland P.W."/>
            <person name="Paps J."/>
            <person name="Zhu Y."/>
            <person name="Wu F."/>
            <person name="Chen Y."/>
            <person name="Wang J."/>
            <person name="Peng C."/>
            <person name="Meng J."/>
            <person name="Yang L."/>
            <person name="Liu J."/>
            <person name="Wen B."/>
            <person name="Zhang N."/>
            <person name="Huang Z."/>
            <person name="Zhu Q."/>
            <person name="Feng Y."/>
            <person name="Mount A."/>
            <person name="Hedgecock D."/>
            <person name="Xu Z."/>
            <person name="Liu Y."/>
            <person name="Domazet-Loso T."/>
            <person name="Du Y."/>
            <person name="Sun X."/>
            <person name="Zhang S."/>
            <person name="Liu B."/>
            <person name="Cheng P."/>
            <person name="Jiang X."/>
            <person name="Li J."/>
            <person name="Fan D."/>
            <person name="Wang W."/>
            <person name="Fu W."/>
            <person name="Wang T."/>
            <person name="Wang B."/>
            <person name="Zhang J."/>
            <person name="Peng Z."/>
            <person name="Li Y."/>
            <person name="Li N."/>
            <person name="Wang J."/>
            <person name="Chen M."/>
            <person name="He Y."/>
            <person name="Tan F."/>
            <person name="Song X."/>
            <person name="Zheng Q."/>
            <person name="Huang R."/>
            <person name="Yang H."/>
            <person name="Du X."/>
            <person name="Chen L."/>
            <person name="Yang M."/>
            <person name="Gaffney P.M."/>
            <person name="Wang S."/>
            <person name="Luo L."/>
            <person name="She Z."/>
            <person name="Ming Y."/>
            <person name="Huang W."/>
            <person name="Zhang S."/>
            <person name="Huang B."/>
            <person name="Zhang Y."/>
            <person name="Qu T."/>
            <person name="Ni P."/>
            <person name="Miao G."/>
            <person name="Wang J."/>
            <person name="Wang Q."/>
            <person name="Steinberg C.E."/>
            <person name="Wang H."/>
            <person name="Li N."/>
            <person name="Qian L."/>
            <person name="Zhang G."/>
            <person name="Li Y."/>
            <person name="Yang H."/>
            <person name="Liu X."/>
            <person name="Wang J."/>
            <person name="Yin Y."/>
            <person name="Wang J."/>
        </authorList>
    </citation>
    <scope>NUCLEOTIDE SEQUENCE [LARGE SCALE GENOMIC DNA]</scope>
    <source>
        <strain evidence="6">05x7-T-G4-1.051#20</strain>
    </source>
</reference>
<evidence type="ECO:0000256" key="4">
    <source>
        <dbReference type="ARBA" id="ARBA00022989"/>
    </source>
</evidence>
<accession>K1RBC7</accession>
<dbReference type="AlphaFoldDB" id="K1RBC7"/>
<proteinExistence type="inferred from homology"/>
<name>K1RBC7_MAGGI</name>